<reference evidence="5 6" key="2">
    <citation type="journal article" date="2013" name="Plant Cell Physiol.">
        <title>Rice Annotation Project Database (RAP-DB): an integrative and interactive database for rice genomics.</title>
        <authorList>
            <person name="Sakai H."/>
            <person name="Lee S.S."/>
            <person name="Tanaka T."/>
            <person name="Numa H."/>
            <person name="Kim J."/>
            <person name="Kawahara Y."/>
            <person name="Wakimoto H."/>
            <person name="Yang C.C."/>
            <person name="Iwamoto M."/>
            <person name="Abe T."/>
            <person name="Yamada Y."/>
            <person name="Muto A."/>
            <person name="Inokuchi H."/>
            <person name="Ikemura T."/>
            <person name="Matsumoto T."/>
            <person name="Sasaki T."/>
            <person name="Itoh T."/>
        </authorList>
    </citation>
    <scope>NUCLEOTIDE SEQUENCE [LARGE SCALE GENOMIC DNA]</scope>
    <source>
        <strain evidence="6">cv. Nipponbare</strain>
    </source>
</reference>
<dbReference type="PROSITE" id="PS50004">
    <property type="entry name" value="C2"/>
    <property type="match status" value="1"/>
</dbReference>
<feature type="compositionally biased region" description="Low complexity" evidence="3">
    <location>
        <begin position="96"/>
        <end position="110"/>
    </location>
</feature>
<dbReference type="ExpressionAtlas" id="A0A0P0XWU4">
    <property type="expression patterns" value="baseline and differential"/>
</dbReference>
<feature type="compositionally biased region" description="Pro residues" evidence="3">
    <location>
        <begin position="74"/>
        <end position="95"/>
    </location>
</feature>
<organism evidence="5 6">
    <name type="scientific">Oryza sativa subsp. japonica</name>
    <name type="common">Rice</name>
    <dbReference type="NCBI Taxonomy" id="39947"/>
    <lineage>
        <taxon>Eukaryota</taxon>
        <taxon>Viridiplantae</taxon>
        <taxon>Streptophyta</taxon>
        <taxon>Embryophyta</taxon>
        <taxon>Tracheophyta</taxon>
        <taxon>Spermatophyta</taxon>
        <taxon>Magnoliopsida</taxon>
        <taxon>Liliopsida</taxon>
        <taxon>Poales</taxon>
        <taxon>Poaceae</taxon>
        <taxon>BOP clade</taxon>
        <taxon>Oryzoideae</taxon>
        <taxon>Oryzeae</taxon>
        <taxon>Oryzinae</taxon>
        <taxon>Oryza</taxon>
        <taxon>Oryza sativa</taxon>
    </lineage>
</organism>
<keyword evidence="2" id="KW-0443">Lipid metabolism</keyword>
<gene>
    <name evidence="5" type="ordered locus">Os10g0524400</name>
    <name evidence="5" type="ORF">OSNPB_100524400</name>
</gene>
<evidence type="ECO:0000256" key="2">
    <source>
        <dbReference type="ARBA" id="ARBA00023098"/>
    </source>
</evidence>
<reference evidence="6" key="1">
    <citation type="journal article" date="2005" name="Nature">
        <title>The map-based sequence of the rice genome.</title>
        <authorList>
            <consortium name="International rice genome sequencing project (IRGSP)"/>
            <person name="Matsumoto T."/>
            <person name="Wu J."/>
            <person name="Kanamori H."/>
            <person name="Katayose Y."/>
            <person name="Fujisawa M."/>
            <person name="Namiki N."/>
            <person name="Mizuno H."/>
            <person name="Yamamoto K."/>
            <person name="Antonio B.A."/>
            <person name="Baba T."/>
            <person name="Sakata K."/>
            <person name="Nagamura Y."/>
            <person name="Aoki H."/>
            <person name="Arikawa K."/>
            <person name="Arita K."/>
            <person name="Bito T."/>
            <person name="Chiden Y."/>
            <person name="Fujitsuka N."/>
            <person name="Fukunaka R."/>
            <person name="Hamada M."/>
            <person name="Harada C."/>
            <person name="Hayashi A."/>
            <person name="Hijishita S."/>
            <person name="Honda M."/>
            <person name="Hosokawa S."/>
            <person name="Ichikawa Y."/>
            <person name="Idonuma A."/>
            <person name="Iijima M."/>
            <person name="Ikeda M."/>
            <person name="Ikeno M."/>
            <person name="Ito K."/>
            <person name="Ito S."/>
            <person name="Ito T."/>
            <person name="Ito Y."/>
            <person name="Ito Y."/>
            <person name="Iwabuchi A."/>
            <person name="Kamiya K."/>
            <person name="Karasawa W."/>
            <person name="Kurita K."/>
            <person name="Katagiri S."/>
            <person name="Kikuta A."/>
            <person name="Kobayashi H."/>
            <person name="Kobayashi N."/>
            <person name="Machita K."/>
            <person name="Maehara T."/>
            <person name="Masukawa M."/>
            <person name="Mizubayashi T."/>
            <person name="Mukai Y."/>
            <person name="Nagasaki H."/>
            <person name="Nagata Y."/>
            <person name="Naito S."/>
            <person name="Nakashima M."/>
            <person name="Nakama Y."/>
            <person name="Nakamichi Y."/>
            <person name="Nakamura M."/>
            <person name="Meguro A."/>
            <person name="Negishi M."/>
            <person name="Ohta I."/>
            <person name="Ohta T."/>
            <person name="Okamoto M."/>
            <person name="Ono N."/>
            <person name="Saji S."/>
            <person name="Sakaguchi M."/>
            <person name="Sakai K."/>
            <person name="Shibata M."/>
            <person name="Shimokawa T."/>
            <person name="Song J."/>
            <person name="Takazaki Y."/>
            <person name="Terasawa K."/>
            <person name="Tsugane M."/>
            <person name="Tsuji K."/>
            <person name="Ueda S."/>
            <person name="Waki K."/>
            <person name="Yamagata H."/>
            <person name="Yamamoto M."/>
            <person name="Yamamoto S."/>
            <person name="Yamane H."/>
            <person name="Yoshiki S."/>
            <person name="Yoshihara R."/>
            <person name="Yukawa K."/>
            <person name="Zhong H."/>
            <person name="Yano M."/>
            <person name="Yuan Q."/>
            <person name="Ouyang S."/>
            <person name="Liu J."/>
            <person name="Jones K.M."/>
            <person name="Gansberger K."/>
            <person name="Moffat K."/>
            <person name="Hill J."/>
            <person name="Bera J."/>
            <person name="Fadrosh D."/>
            <person name="Jin S."/>
            <person name="Johri S."/>
            <person name="Kim M."/>
            <person name="Overton L."/>
            <person name="Reardon M."/>
            <person name="Tsitrin T."/>
            <person name="Vuong H."/>
            <person name="Weaver B."/>
            <person name="Ciecko A."/>
            <person name="Tallon L."/>
            <person name="Jackson J."/>
            <person name="Pai G."/>
            <person name="Aken S.V."/>
            <person name="Utterback T."/>
            <person name="Reidmuller S."/>
            <person name="Feldblyum T."/>
            <person name="Hsiao J."/>
            <person name="Zismann V."/>
            <person name="Iobst S."/>
            <person name="de Vazeille A.R."/>
            <person name="Buell C.R."/>
            <person name="Ying K."/>
            <person name="Li Y."/>
            <person name="Lu T."/>
            <person name="Huang Y."/>
            <person name="Zhao Q."/>
            <person name="Feng Q."/>
            <person name="Zhang L."/>
            <person name="Zhu J."/>
            <person name="Weng Q."/>
            <person name="Mu J."/>
            <person name="Lu Y."/>
            <person name="Fan D."/>
            <person name="Liu Y."/>
            <person name="Guan J."/>
            <person name="Zhang Y."/>
            <person name="Yu S."/>
            <person name="Liu X."/>
            <person name="Zhang Y."/>
            <person name="Hong G."/>
            <person name="Han B."/>
            <person name="Choisne N."/>
            <person name="Demange N."/>
            <person name="Orjeda G."/>
            <person name="Samain S."/>
            <person name="Cattolico L."/>
            <person name="Pelletier E."/>
            <person name="Couloux A."/>
            <person name="Segurens B."/>
            <person name="Wincker P."/>
            <person name="D'Hont A."/>
            <person name="Scarpelli C."/>
            <person name="Weissenbach J."/>
            <person name="Salanoubat M."/>
            <person name="Quetier F."/>
            <person name="Yu Y."/>
            <person name="Kim H.R."/>
            <person name="Rambo T."/>
            <person name="Currie J."/>
            <person name="Collura K."/>
            <person name="Luo M."/>
            <person name="Yang T."/>
            <person name="Ammiraju J.S.S."/>
            <person name="Engler F."/>
            <person name="Soderlund C."/>
            <person name="Wing R.A."/>
            <person name="Palmer L.E."/>
            <person name="de la Bastide M."/>
            <person name="Spiegel L."/>
            <person name="Nascimento L."/>
            <person name="Zutavern T."/>
            <person name="O'Shaughnessy A."/>
            <person name="Dike S."/>
            <person name="Dedhia N."/>
            <person name="Preston R."/>
            <person name="Balija V."/>
            <person name="McCombie W.R."/>
            <person name="Chow T."/>
            <person name="Chen H."/>
            <person name="Chung M."/>
            <person name="Chen C."/>
            <person name="Shaw J."/>
            <person name="Wu H."/>
            <person name="Hsiao K."/>
            <person name="Chao Y."/>
            <person name="Chu M."/>
            <person name="Cheng C."/>
            <person name="Hour A."/>
            <person name="Lee P."/>
            <person name="Lin S."/>
            <person name="Lin Y."/>
            <person name="Liou J."/>
            <person name="Liu S."/>
            <person name="Hsing Y."/>
            <person name="Raghuvanshi S."/>
            <person name="Mohanty A."/>
            <person name="Bharti A.K."/>
            <person name="Gaur A."/>
            <person name="Gupta V."/>
            <person name="Kumar D."/>
            <person name="Ravi V."/>
            <person name="Vij S."/>
            <person name="Kapur A."/>
            <person name="Khurana P."/>
            <person name="Khurana P."/>
            <person name="Khurana J.P."/>
            <person name="Tyagi A.K."/>
            <person name="Gaikwad K."/>
            <person name="Singh A."/>
            <person name="Dalal V."/>
            <person name="Srivastava S."/>
            <person name="Dixit A."/>
            <person name="Pal A.K."/>
            <person name="Ghazi I.A."/>
            <person name="Yadav M."/>
            <person name="Pandit A."/>
            <person name="Bhargava A."/>
            <person name="Sureshbabu K."/>
            <person name="Batra K."/>
            <person name="Sharma T.R."/>
            <person name="Mohapatra T."/>
            <person name="Singh N.K."/>
            <person name="Messing J."/>
            <person name="Nelson A.B."/>
            <person name="Fuks G."/>
            <person name="Kavchok S."/>
            <person name="Keizer G."/>
            <person name="Linton E."/>
            <person name="Llaca V."/>
            <person name="Song R."/>
            <person name="Tanyolac B."/>
            <person name="Young S."/>
            <person name="Ho-Il K."/>
            <person name="Hahn J.H."/>
            <person name="Sangsakoo G."/>
            <person name="Vanavichit A."/>
            <person name="de Mattos Luiz.A.T."/>
            <person name="Zimmer P.D."/>
            <person name="Malone G."/>
            <person name="Dellagostin O."/>
            <person name="de Oliveira A.C."/>
            <person name="Bevan M."/>
            <person name="Bancroft I."/>
            <person name="Minx P."/>
            <person name="Cordum H."/>
            <person name="Wilson R."/>
            <person name="Cheng Z."/>
            <person name="Jin W."/>
            <person name="Jiang J."/>
            <person name="Leong S.A."/>
            <person name="Iwama H."/>
            <person name="Gojobori T."/>
            <person name="Itoh T."/>
            <person name="Niimura Y."/>
            <person name="Fujii Y."/>
            <person name="Habara T."/>
            <person name="Sakai H."/>
            <person name="Sato Y."/>
            <person name="Wilson G."/>
            <person name="Kumar K."/>
            <person name="McCouch S."/>
            <person name="Juretic N."/>
            <person name="Hoen D."/>
            <person name="Wright S."/>
            <person name="Bruskiewich R."/>
            <person name="Bureau T."/>
            <person name="Miyao A."/>
            <person name="Hirochika H."/>
            <person name="Nishikawa T."/>
            <person name="Kadowaki K."/>
            <person name="Sugiura M."/>
            <person name="Burr B."/>
            <person name="Sasaki T."/>
        </authorList>
    </citation>
    <scope>NUCLEOTIDE SEQUENCE [LARGE SCALE GENOMIC DNA]</scope>
    <source>
        <strain evidence="6">cv. Nipponbare</strain>
    </source>
</reference>
<dbReference type="SUPFAM" id="SSF49562">
    <property type="entry name" value="C2 domain (Calcium/lipid-binding domain, CaLB)"/>
    <property type="match status" value="1"/>
</dbReference>
<dbReference type="PANTHER" id="PTHR18896">
    <property type="entry name" value="PHOSPHOLIPASE D"/>
    <property type="match status" value="1"/>
</dbReference>
<dbReference type="SMART" id="SM00239">
    <property type="entry name" value="C2"/>
    <property type="match status" value="1"/>
</dbReference>
<accession>A0A0P0XWU4</accession>
<dbReference type="EMBL" id="AP014966">
    <property type="protein sequence ID" value="BAT11737.1"/>
    <property type="molecule type" value="Genomic_DNA"/>
</dbReference>
<reference evidence="5 6" key="3">
    <citation type="journal article" date="2013" name="Rice">
        <title>Improvement of the Oryza sativa Nipponbare reference genome using next generation sequence and optical map data.</title>
        <authorList>
            <person name="Kawahara Y."/>
            <person name="de la Bastide M."/>
            <person name="Hamilton J.P."/>
            <person name="Kanamori H."/>
            <person name="McCombie W.R."/>
            <person name="Ouyang S."/>
            <person name="Schwartz D.C."/>
            <person name="Tanaka T."/>
            <person name="Wu J."/>
            <person name="Zhou S."/>
            <person name="Childs K.L."/>
            <person name="Davidson R.M."/>
            <person name="Lin H."/>
            <person name="Quesada-Ocampo L."/>
            <person name="Vaillancourt B."/>
            <person name="Sakai H."/>
            <person name="Lee S.S."/>
            <person name="Kim J."/>
            <person name="Numa H."/>
            <person name="Itoh T."/>
            <person name="Buell C.R."/>
            <person name="Matsumoto T."/>
        </authorList>
    </citation>
    <scope>NUCLEOTIDE SEQUENCE [LARGE SCALE GENOMIC DNA]</scope>
    <source>
        <strain evidence="6">cv. Nipponbare</strain>
    </source>
</reference>
<feature type="compositionally biased region" description="Gly residues" evidence="3">
    <location>
        <begin position="185"/>
        <end position="196"/>
    </location>
</feature>
<dbReference type="InterPro" id="IPR000008">
    <property type="entry name" value="C2_dom"/>
</dbReference>
<evidence type="ECO:0007829" key="7">
    <source>
        <dbReference type="PeptideAtlas" id="A0A0P0XWU4"/>
    </source>
</evidence>
<keyword evidence="7" id="KW-1267">Proteomics identification</keyword>
<keyword evidence="1" id="KW-0677">Repeat</keyword>
<dbReference type="AlphaFoldDB" id="A0A0P0XWU4"/>
<dbReference type="GO" id="GO:0006629">
    <property type="term" value="P:lipid metabolic process"/>
    <property type="evidence" value="ECO:0007669"/>
    <property type="project" value="UniProtKB-KW"/>
</dbReference>
<feature type="compositionally biased region" description="Low complexity" evidence="3">
    <location>
        <begin position="168"/>
        <end position="184"/>
    </location>
</feature>
<feature type="compositionally biased region" description="Pro residues" evidence="3">
    <location>
        <begin position="55"/>
        <end position="64"/>
    </location>
</feature>
<evidence type="ECO:0000256" key="1">
    <source>
        <dbReference type="ARBA" id="ARBA00022737"/>
    </source>
</evidence>
<dbReference type="PANTHER" id="PTHR18896:SF65">
    <property type="entry name" value="PHOSPHOLIPASE D BETA 1"/>
    <property type="match status" value="1"/>
</dbReference>
<evidence type="ECO:0000256" key="3">
    <source>
        <dbReference type="SAM" id="MobiDB-lite"/>
    </source>
</evidence>
<evidence type="ECO:0000313" key="5">
    <source>
        <dbReference type="EMBL" id="BAT11737.1"/>
    </source>
</evidence>
<evidence type="ECO:0000313" key="6">
    <source>
        <dbReference type="Proteomes" id="UP000059680"/>
    </source>
</evidence>
<dbReference type="PRINTS" id="PR01217">
    <property type="entry name" value="PRICHEXTENSN"/>
</dbReference>
<dbReference type="Gramene" id="Os10t0524400-02">
    <property type="protein sequence ID" value="Os10t0524400-02"/>
    <property type="gene ID" value="Os10g0524400"/>
</dbReference>
<name>A0A0P0XWU4_ORYSJ</name>
<dbReference type="CDD" id="cd04015">
    <property type="entry name" value="C2_plant_PLD"/>
    <property type="match status" value="1"/>
</dbReference>
<protein>
    <submittedName>
        <fullName evidence="5">Os10g0524400 protein</fullName>
    </submittedName>
</protein>
<dbReference type="InterPro" id="IPR035892">
    <property type="entry name" value="C2_domain_sf"/>
</dbReference>
<keyword evidence="6" id="KW-1185">Reference proteome</keyword>
<feature type="domain" description="C2" evidence="4">
    <location>
        <begin position="226"/>
        <end position="363"/>
    </location>
</feature>
<proteinExistence type="evidence at protein level"/>
<dbReference type="SUPFAM" id="SSF56024">
    <property type="entry name" value="Phospholipase D/nuclease"/>
    <property type="match status" value="1"/>
</dbReference>
<dbReference type="Proteomes" id="UP000059680">
    <property type="component" value="Chromosome 10"/>
</dbReference>
<feature type="region of interest" description="Disordered" evidence="3">
    <location>
        <begin position="1"/>
        <end position="214"/>
    </location>
</feature>
<sequence>MEGGNHGGGGYPYPPPQQYPYPYGQYPYQYPPPQQQPPPPSAYLSPSRSFHGYPSAPPPQPQPQPYAHHSAPLQPYPPPPQHHAYPPPQPHPPSPYVYDPYHAPAAAYPSYPSPNPSPSISPSSSFHHHPEPPSPSPSAPSYPSIADGLANMHVSDRHDYPPPPSPAAVPAASSPSVLPPSASFPGGGSSHGGGGMQMVPYGPPAGGSQHGGMQMVAYGSPAGGSQHGSVRPSLKVVLLHGTLDVWVYDARNLPNKDLFSKRVGDLLGPRLIGAVGSKMSSANMTSDPYVTIQVSYATVARTYVVPNNENPVWTQNFLVPVGHDAAEVEFVVKDNDVFGAQLIGTVSIPAEKLLFGERINGIYDVLESNGKPCAQGAVLRLSIQYIPVAQLKMYHHGVIAGPDSLGVPNTYFPMRRGNRVTLYQDAHVPDGCLPDFCLDHGMRYQHGQCWRDIYDAICQARRLIYIVGWSVFHTIHLIREGVEKMPSLGELLKMKSQEGVRVLLLVWDDPTSRSILGIKTV</sequence>
<feature type="compositionally biased region" description="Pro residues" evidence="3">
    <location>
        <begin position="29"/>
        <end position="41"/>
    </location>
</feature>
<evidence type="ECO:0000259" key="4">
    <source>
        <dbReference type="PROSITE" id="PS50004"/>
    </source>
</evidence>
<dbReference type="InterPro" id="IPR015679">
    <property type="entry name" value="PLipase_D_fam"/>
</dbReference>
<feature type="compositionally biased region" description="Gly residues" evidence="3">
    <location>
        <begin position="1"/>
        <end position="11"/>
    </location>
</feature>
<dbReference type="Pfam" id="PF00168">
    <property type="entry name" value="C2"/>
    <property type="match status" value="1"/>
</dbReference>
<dbReference type="Gene3D" id="2.60.40.150">
    <property type="entry name" value="C2 domain"/>
    <property type="match status" value="1"/>
</dbReference>